<dbReference type="PRINTS" id="PR01692">
    <property type="entry name" value="LIPOCALINIMR"/>
</dbReference>
<dbReference type="GO" id="GO:0004888">
    <property type="term" value="F:transmembrane signaling receptor activity"/>
    <property type="evidence" value="ECO:0007669"/>
    <property type="project" value="TreeGrafter"/>
</dbReference>
<feature type="transmembrane region" description="Helical" evidence="2">
    <location>
        <begin position="61"/>
        <end position="84"/>
    </location>
</feature>
<evidence type="ECO:0008006" key="4">
    <source>
        <dbReference type="Google" id="ProtNLM"/>
    </source>
</evidence>
<feature type="transmembrane region" description="Helical" evidence="2">
    <location>
        <begin position="390"/>
        <end position="413"/>
    </location>
</feature>
<evidence type="ECO:0000256" key="2">
    <source>
        <dbReference type="SAM" id="Phobius"/>
    </source>
</evidence>
<dbReference type="InterPro" id="IPR008075">
    <property type="entry name" value="LIMR"/>
</dbReference>
<feature type="transmembrane region" description="Helical" evidence="2">
    <location>
        <begin position="20"/>
        <end position="40"/>
    </location>
</feature>
<dbReference type="PANTHER" id="PTHR12625:SF0">
    <property type="entry name" value="PROTEIN LILIPOD"/>
    <property type="match status" value="1"/>
</dbReference>
<sequence length="527" mass="58932">MEDDADIREQIFHNTVRENVIFFLLFLLLYTSSYAIIARFRRRDSDDYFSTDEDEATVYKISLWLCTFSLAVSVGAALLLPISIVSNEVLILYPSSYYVKWLNSSLIQGLWNHVFLFSNLSLFMLLPFAYFFTESEGFTGYRKCLMARVYETTVVLVLLSILVLGMTYIMSALIDKDKSSIQTLLMCTPLGFVRLFSVVGQFLVKPQFLRDVNEEFYVARLEEDCVRRRLTLARTTGRTYLSPPPMSPPPSAMSCDDLDSTVMGLQNGALQSGLGDALSRVERRRRILDKQRHTSSVQRNIVYPLAMLLLLILTGGTVFMVAQNTVLLLVGIKALPLSTKQFTLGIASLSKLGLFGATLEIILIFYLMTTSSIGLYTLPFLSGVRPKARLTPLTHVIVNCGLVLILSSALPLLSRILGITNFDLLGDFGRIEWLGNFKIVLLYNLVFAAAATLCLVNKFTATVRRELYARCCKCGEGLFVTRAVCVCSRSLINLFSSRQQTNWPAAANTTPSPTAPMFATTTVEKED</sequence>
<feature type="transmembrane region" description="Helical" evidence="2">
    <location>
        <begin position="153"/>
        <end position="174"/>
    </location>
</feature>
<feature type="transmembrane region" description="Helical" evidence="2">
    <location>
        <begin position="352"/>
        <end position="378"/>
    </location>
</feature>
<dbReference type="GO" id="GO:0007165">
    <property type="term" value="P:signal transduction"/>
    <property type="evidence" value="ECO:0007669"/>
    <property type="project" value="TreeGrafter"/>
</dbReference>
<comment type="similarity">
    <text evidence="1">Belongs to the LIMR family.</text>
</comment>
<protein>
    <recommendedName>
        <fullName evidence="4">Protein LMBR1L</fullName>
    </recommendedName>
</protein>
<dbReference type="InterPro" id="IPR006876">
    <property type="entry name" value="LMBR1-like_membr_prot"/>
</dbReference>
<accession>A0A7R9NTZ1</accession>
<feature type="transmembrane region" description="Helical" evidence="2">
    <location>
        <begin position="110"/>
        <end position="132"/>
    </location>
</feature>
<proteinExistence type="inferred from homology"/>
<feature type="transmembrane region" description="Helical" evidence="2">
    <location>
        <begin position="180"/>
        <end position="204"/>
    </location>
</feature>
<keyword evidence="2" id="KW-1133">Transmembrane helix</keyword>
<dbReference type="PANTHER" id="PTHR12625">
    <property type="entry name" value="LIPOCALIN-1 INTERACTING MEMBRANE RECEPTOR LIMR"/>
    <property type="match status" value="1"/>
</dbReference>
<gene>
    <name evidence="3" type="ORF">TTEB3V08_LOCUS4613</name>
</gene>
<feature type="transmembrane region" description="Helical" evidence="2">
    <location>
        <begin position="301"/>
        <end position="332"/>
    </location>
</feature>
<name>A0A7R9NTZ1_9NEOP</name>
<reference evidence="3" key="1">
    <citation type="submission" date="2020-11" db="EMBL/GenBank/DDBJ databases">
        <authorList>
            <person name="Tran Van P."/>
        </authorList>
    </citation>
    <scope>NUCLEOTIDE SEQUENCE</scope>
</reference>
<evidence type="ECO:0000256" key="1">
    <source>
        <dbReference type="ARBA" id="ARBA00010487"/>
    </source>
</evidence>
<evidence type="ECO:0000313" key="3">
    <source>
        <dbReference type="EMBL" id="CAD7456586.1"/>
    </source>
</evidence>
<dbReference type="GO" id="GO:0005886">
    <property type="term" value="C:plasma membrane"/>
    <property type="evidence" value="ECO:0007669"/>
    <property type="project" value="TreeGrafter"/>
</dbReference>
<dbReference type="Pfam" id="PF04791">
    <property type="entry name" value="LMBR1"/>
    <property type="match status" value="2"/>
</dbReference>
<keyword evidence="2" id="KW-0472">Membrane</keyword>
<feature type="transmembrane region" description="Helical" evidence="2">
    <location>
        <begin position="433"/>
        <end position="456"/>
    </location>
</feature>
<dbReference type="AlphaFoldDB" id="A0A7R9NTZ1"/>
<keyword evidence="2" id="KW-0812">Transmembrane</keyword>
<dbReference type="EMBL" id="OE001331">
    <property type="protein sequence ID" value="CAD7456586.1"/>
    <property type="molecule type" value="Genomic_DNA"/>
</dbReference>
<organism evidence="3">
    <name type="scientific">Timema tahoe</name>
    <dbReference type="NCBI Taxonomy" id="61484"/>
    <lineage>
        <taxon>Eukaryota</taxon>
        <taxon>Metazoa</taxon>
        <taxon>Ecdysozoa</taxon>
        <taxon>Arthropoda</taxon>
        <taxon>Hexapoda</taxon>
        <taxon>Insecta</taxon>
        <taxon>Pterygota</taxon>
        <taxon>Neoptera</taxon>
        <taxon>Polyneoptera</taxon>
        <taxon>Phasmatodea</taxon>
        <taxon>Timematodea</taxon>
        <taxon>Timematoidea</taxon>
        <taxon>Timematidae</taxon>
        <taxon>Timema</taxon>
    </lineage>
</organism>